<reference evidence="2" key="1">
    <citation type="submission" date="2018-09" db="EMBL/GenBank/DDBJ databases">
        <authorList>
            <person name="Livingstone P.G."/>
            <person name="Whitworth D.E."/>
        </authorList>
    </citation>
    <scope>NUCLEOTIDE SEQUENCE [LARGE SCALE GENOMIC DNA]</scope>
    <source>
        <strain evidence="2">CA054A</strain>
    </source>
</reference>
<evidence type="ECO:0000313" key="2">
    <source>
        <dbReference type="Proteomes" id="UP000268094"/>
    </source>
</evidence>
<keyword evidence="2" id="KW-1185">Reference proteome</keyword>
<name>A0A3A8HMS8_9BACT</name>
<dbReference type="EMBL" id="RAVZ01000451">
    <property type="protein sequence ID" value="RKG72682.1"/>
    <property type="molecule type" value="Genomic_DNA"/>
</dbReference>
<gene>
    <name evidence="1" type="ORF">D7V88_37750</name>
</gene>
<protein>
    <submittedName>
        <fullName evidence="1">Uncharacterized protein</fullName>
    </submittedName>
</protein>
<accession>A0A3A8HMS8</accession>
<sequence length="185" mass="19162">MLAGWFSADGRLRGHQHQGWLEVLPQQTVLPNMLADPLDGLCLLLVDGTGPGPASAELCERHSLDSLAYDPGQLGPKALPELVGVVAGVGAFQHQVPVAAVLLPVRMVPDVLVATLEVDRSQATGYGPGLTGGSIGLGEDLGHGLADQLGAQAVPAVRGHRQLLRRGQLALERGPDVGPQALHGL</sequence>
<proteinExistence type="predicted"/>
<comment type="caution">
    <text evidence="1">The sequence shown here is derived from an EMBL/GenBank/DDBJ whole genome shotgun (WGS) entry which is preliminary data.</text>
</comment>
<organism evidence="1 2">
    <name type="scientific">Corallococcus terminator</name>
    <dbReference type="NCBI Taxonomy" id="2316733"/>
    <lineage>
        <taxon>Bacteria</taxon>
        <taxon>Pseudomonadati</taxon>
        <taxon>Myxococcota</taxon>
        <taxon>Myxococcia</taxon>
        <taxon>Myxococcales</taxon>
        <taxon>Cystobacterineae</taxon>
        <taxon>Myxococcaceae</taxon>
        <taxon>Corallococcus</taxon>
    </lineage>
</organism>
<dbReference type="AlphaFoldDB" id="A0A3A8HMS8"/>
<dbReference type="Proteomes" id="UP000268094">
    <property type="component" value="Unassembled WGS sequence"/>
</dbReference>
<evidence type="ECO:0000313" key="1">
    <source>
        <dbReference type="EMBL" id="RKG72682.1"/>
    </source>
</evidence>